<keyword evidence="2" id="KW-1185">Reference proteome</keyword>
<evidence type="ECO:0000313" key="2">
    <source>
        <dbReference type="Proteomes" id="UP000765509"/>
    </source>
</evidence>
<proteinExistence type="predicted"/>
<dbReference type="AlphaFoldDB" id="A0A9Q3PU25"/>
<sequence>MLEKGWNPKLPVDTLKKDSVDIHPTASIFELLLDKVRHHAKKSINDDFEYARQKWDKSHKNPEFKRGDLILVSTLSFNNIKSPKKLKDSFAGPFIIEALHGKKQYKQNFQENWKTNIQIFLLV</sequence>
<evidence type="ECO:0000313" key="1">
    <source>
        <dbReference type="EMBL" id="MBW0574114.1"/>
    </source>
</evidence>
<organism evidence="1 2">
    <name type="scientific">Austropuccinia psidii MF-1</name>
    <dbReference type="NCBI Taxonomy" id="1389203"/>
    <lineage>
        <taxon>Eukaryota</taxon>
        <taxon>Fungi</taxon>
        <taxon>Dikarya</taxon>
        <taxon>Basidiomycota</taxon>
        <taxon>Pucciniomycotina</taxon>
        <taxon>Pucciniomycetes</taxon>
        <taxon>Pucciniales</taxon>
        <taxon>Sphaerophragmiaceae</taxon>
        <taxon>Austropuccinia</taxon>
    </lineage>
</organism>
<reference evidence="1" key="1">
    <citation type="submission" date="2021-03" db="EMBL/GenBank/DDBJ databases">
        <title>Draft genome sequence of rust myrtle Austropuccinia psidii MF-1, a brazilian biotype.</title>
        <authorList>
            <person name="Quecine M.C."/>
            <person name="Pachon D.M.R."/>
            <person name="Bonatelli M.L."/>
            <person name="Correr F.H."/>
            <person name="Franceschini L.M."/>
            <person name="Leite T.F."/>
            <person name="Margarido G.R.A."/>
            <person name="Almeida C.A."/>
            <person name="Ferrarezi J.A."/>
            <person name="Labate C.A."/>
        </authorList>
    </citation>
    <scope>NUCLEOTIDE SEQUENCE</scope>
    <source>
        <strain evidence="1">MF-1</strain>
    </source>
</reference>
<accession>A0A9Q3PU25</accession>
<dbReference type="EMBL" id="AVOT02093501">
    <property type="protein sequence ID" value="MBW0574114.1"/>
    <property type="molecule type" value="Genomic_DNA"/>
</dbReference>
<dbReference type="OrthoDB" id="5592268at2759"/>
<comment type="caution">
    <text evidence="1">The sequence shown here is derived from an EMBL/GenBank/DDBJ whole genome shotgun (WGS) entry which is preliminary data.</text>
</comment>
<protein>
    <submittedName>
        <fullName evidence="1">Uncharacterized protein</fullName>
    </submittedName>
</protein>
<gene>
    <name evidence="1" type="ORF">O181_113829</name>
</gene>
<name>A0A9Q3PU25_9BASI</name>
<dbReference type="Proteomes" id="UP000765509">
    <property type="component" value="Unassembled WGS sequence"/>
</dbReference>